<dbReference type="EMBL" id="JALJOR010000013">
    <property type="protein sequence ID" value="KAK9806769.1"/>
    <property type="molecule type" value="Genomic_DNA"/>
</dbReference>
<dbReference type="Gene3D" id="1.20.5.190">
    <property type="match status" value="1"/>
</dbReference>
<dbReference type="Proteomes" id="UP001489004">
    <property type="component" value="Unassembled WGS sequence"/>
</dbReference>
<reference evidence="1 2" key="1">
    <citation type="journal article" date="2024" name="Nat. Commun.">
        <title>Phylogenomics reveals the evolutionary origins of lichenization in chlorophyte algae.</title>
        <authorList>
            <person name="Puginier C."/>
            <person name="Libourel C."/>
            <person name="Otte J."/>
            <person name="Skaloud P."/>
            <person name="Haon M."/>
            <person name="Grisel S."/>
            <person name="Petersen M."/>
            <person name="Berrin J.G."/>
            <person name="Delaux P.M."/>
            <person name="Dal Grande F."/>
            <person name="Keller J."/>
        </authorList>
    </citation>
    <scope>NUCLEOTIDE SEQUENCE [LARGE SCALE GENOMIC DNA]</scope>
    <source>
        <strain evidence="1 2">SAG 2043</strain>
    </source>
</reference>
<proteinExistence type="predicted"/>
<dbReference type="AlphaFoldDB" id="A0AAW1PAN0"/>
<evidence type="ECO:0000313" key="1">
    <source>
        <dbReference type="EMBL" id="KAK9806769.1"/>
    </source>
</evidence>
<dbReference type="PROSITE" id="PS50096">
    <property type="entry name" value="IQ"/>
    <property type="match status" value="1"/>
</dbReference>
<gene>
    <name evidence="1" type="ORF">WJX72_002046</name>
</gene>
<dbReference type="PANTHER" id="PTHR33504">
    <property type="entry name" value="NADH DEHYDROGENASE (UBIQUINONE) 1 BETA SUBCOMPLEX, 4"/>
    <property type="match status" value="1"/>
</dbReference>
<evidence type="ECO:0000313" key="2">
    <source>
        <dbReference type="Proteomes" id="UP001489004"/>
    </source>
</evidence>
<dbReference type="InterPro" id="IPR000048">
    <property type="entry name" value="IQ_motif_EF-hand-BS"/>
</dbReference>
<protein>
    <submittedName>
        <fullName evidence="1">Uncharacterized protein</fullName>
    </submittedName>
</protein>
<sequence length="259" mass="29291">MLEHFAATYIQAHYRAYRAKRKYHILVSAVVCLQHKWRRFRRRRCVRHAAAATIQGVWRSQANRRIFHFYRQLIADLRNFRPQGYPQALLKSINPREAALLDAASAVHVRFRLGGATFPPMVYYKIFTHSAVTDICSFCPRNYVAEGRRSVPSRNTSSTVGREDCLHRSEDGCCTASSNAERLDPAEELLEWSAALDFDEYMRDWSVIGCSASSACAVPFLDTANDAFDMSYTLPAKYQDGFAGLMYVPSSQSAGLLAA</sequence>
<dbReference type="PANTHER" id="PTHR33504:SF2">
    <property type="entry name" value="PROTEIN MFI"/>
    <property type="match status" value="1"/>
</dbReference>
<name>A0AAW1PAN0_9CHLO</name>
<comment type="caution">
    <text evidence="1">The sequence shown here is derived from an EMBL/GenBank/DDBJ whole genome shotgun (WGS) entry which is preliminary data.</text>
</comment>
<keyword evidence="2" id="KW-1185">Reference proteome</keyword>
<organism evidence="1 2">
    <name type="scientific">[Myrmecia] bisecta</name>
    <dbReference type="NCBI Taxonomy" id="41462"/>
    <lineage>
        <taxon>Eukaryota</taxon>
        <taxon>Viridiplantae</taxon>
        <taxon>Chlorophyta</taxon>
        <taxon>core chlorophytes</taxon>
        <taxon>Trebouxiophyceae</taxon>
        <taxon>Trebouxiales</taxon>
        <taxon>Trebouxiaceae</taxon>
        <taxon>Myrmecia</taxon>
    </lineage>
</organism>
<dbReference type="SMART" id="SM00015">
    <property type="entry name" value="IQ"/>
    <property type="match status" value="2"/>
</dbReference>
<accession>A0AAW1PAN0</accession>